<feature type="transmembrane region" description="Helical" evidence="6">
    <location>
        <begin position="285"/>
        <end position="302"/>
    </location>
</feature>
<dbReference type="PANTHER" id="PTHR42920">
    <property type="entry name" value="OS03G0707200 PROTEIN-RELATED"/>
    <property type="match status" value="1"/>
</dbReference>
<reference evidence="8" key="1">
    <citation type="journal article" date="2023" name="Int. J. Mol. Sci.">
        <title>Metagenomics Revealed a New Genus 'Candidatus Thiocaldithrix dubininis' gen. nov., sp. nov. and a New Species 'Candidatus Thiothrix putei' sp. nov. in the Family Thiotrichaceae, Some Members of Which Have Traits of Both Na+- and H+-Motive Energetics.</title>
        <authorList>
            <person name="Ravin N.V."/>
            <person name="Muntyan M.S."/>
            <person name="Smolyakov D.D."/>
            <person name="Rudenko T.S."/>
            <person name="Beletsky A.V."/>
            <person name="Mardanov A.V."/>
            <person name="Grabovich M.Y."/>
        </authorList>
    </citation>
    <scope>NUCLEOTIDE SEQUENCE</scope>
    <source>
        <strain evidence="8">GKL-01</strain>
    </source>
</reference>
<protein>
    <submittedName>
        <fullName evidence="8">DMT family transporter</fullName>
    </submittedName>
</protein>
<keyword evidence="3 6" id="KW-0812">Transmembrane</keyword>
<dbReference type="EMBL" id="CP124755">
    <property type="protein sequence ID" value="WGZ92337.1"/>
    <property type="molecule type" value="Genomic_DNA"/>
</dbReference>
<dbReference type="Proteomes" id="UP001300672">
    <property type="component" value="Chromosome"/>
</dbReference>
<dbReference type="SUPFAM" id="SSF103481">
    <property type="entry name" value="Multidrug resistance efflux transporter EmrE"/>
    <property type="match status" value="2"/>
</dbReference>
<dbReference type="PANTHER" id="PTHR42920:SF5">
    <property type="entry name" value="EAMA DOMAIN-CONTAINING PROTEIN"/>
    <property type="match status" value="1"/>
</dbReference>
<dbReference type="InterPro" id="IPR051258">
    <property type="entry name" value="Diverse_Substrate_Transporter"/>
</dbReference>
<organism evidence="8">
    <name type="scientific">Candidatus Thiocaldithrix dubininis</name>
    <dbReference type="NCBI Taxonomy" id="3080823"/>
    <lineage>
        <taxon>Bacteria</taxon>
        <taxon>Pseudomonadati</taxon>
        <taxon>Pseudomonadota</taxon>
        <taxon>Gammaproteobacteria</taxon>
        <taxon>Thiotrichales</taxon>
        <taxon>Thiotrichaceae</taxon>
        <taxon>Candidatus Thiocaldithrix</taxon>
    </lineage>
</organism>
<keyword evidence="5 6" id="KW-0472">Membrane</keyword>
<sequence>MRDTILASTPTVQPFKMGFLLAAGGTSLFALKSIFVKLAYTQGVDTATLLLLRMLFAAPFYLFILIWLWAKPECVKPSKIEYQRIIALGFLGYYLSSWLDLEGLNYISAQLERMTLYTYPIMTTLLGALLLKEKISKQIVIALALTYSGVIVLYAHEAKVNSHNASLGISLVVLSALLFAFYVVYSKALINRLGSRLFTSIAMLSSTVFVILHFVLTHNINGLHVNNAALLYALLLAIFSTVLPSFMMTEAIARIGAARTSIMGTLGPIITISLAIIWLDEPFGLYHLLGIALVMLGIGFLSKP</sequence>
<evidence type="ECO:0000256" key="5">
    <source>
        <dbReference type="ARBA" id="ARBA00023136"/>
    </source>
</evidence>
<feature type="transmembrane region" description="Helical" evidence="6">
    <location>
        <begin position="138"/>
        <end position="155"/>
    </location>
</feature>
<feature type="domain" description="EamA" evidence="7">
    <location>
        <begin position="17"/>
        <end position="154"/>
    </location>
</feature>
<evidence type="ECO:0000256" key="6">
    <source>
        <dbReference type="SAM" id="Phobius"/>
    </source>
</evidence>
<feature type="transmembrane region" description="Helical" evidence="6">
    <location>
        <begin position="82"/>
        <end position="99"/>
    </location>
</feature>
<dbReference type="KEGG" id="tdu:QJT80_07575"/>
<gene>
    <name evidence="8" type="ORF">QJT80_07575</name>
</gene>
<evidence type="ECO:0000256" key="3">
    <source>
        <dbReference type="ARBA" id="ARBA00022692"/>
    </source>
</evidence>
<evidence type="ECO:0000256" key="2">
    <source>
        <dbReference type="ARBA" id="ARBA00022475"/>
    </source>
</evidence>
<feature type="transmembrane region" description="Helical" evidence="6">
    <location>
        <begin position="228"/>
        <end position="248"/>
    </location>
</feature>
<proteinExistence type="predicted"/>
<dbReference type="AlphaFoldDB" id="A0AA95H7L8"/>
<feature type="transmembrane region" description="Helical" evidence="6">
    <location>
        <begin position="20"/>
        <end position="40"/>
    </location>
</feature>
<feature type="transmembrane region" description="Helical" evidence="6">
    <location>
        <begin position="260"/>
        <end position="279"/>
    </location>
</feature>
<dbReference type="GO" id="GO:0005886">
    <property type="term" value="C:plasma membrane"/>
    <property type="evidence" value="ECO:0007669"/>
    <property type="project" value="UniProtKB-SubCell"/>
</dbReference>
<evidence type="ECO:0000259" key="7">
    <source>
        <dbReference type="Pfam" id="PF00892"/>
    </source>
</evidence>
<feature type="transmembrane region" description="Helical" evidence="6">
    <location>
        <begin position="167"/>
        <end position="185"/>
    </location>
</feature>
<dbReference type="Pfam" id="PF00892">
    <property type="entry name" value="EamA"/>
    <property type="match status" value="2"/>
</dbReference>
<keyword evidence="4 6" id="KW-1133">Transmembrane helix</keyword>
<comment type="subcellular location">
    <subcellularLocation>
        <location evidence="1">Cell membrane</location>
        <topology evidence="1">Multi-pass membrane protein</topology>
    </subcellularLocation>
</comment>
<feature type="transmembrane region" description="Helical" evidence="6">
    <location>
        <begin position="197"/>
        <end position="216"/>
    </location>
</feature>
<accession>A0AA95H7L8</accession>
<feature type="domain" description="EamA" evidence="7">
    <location>
        <begin position="167"/>
        <end position="302"/>
    </location>
</feature>
<evidence type="ECO:0000256" key="1">
    <source>
        <dbReference type="ARBA" id="ARBA00004651"/>
    </source>
</evidence>
<name>A0AA95H7L8_9GAMM</name>
<evidence type="ECO:0000313" key="8">
    <source>
        <dbReference type="EMBL" id="WGZ92337.1"/>
    </source>
</evidence>
<feature type="transmembrane region" description="Helical" evidence="6">
    <location>
        <begin position="46"/>
        <end position="70"/>
    </location>
</feature>
<keyword evidence="2" id="KW-1003">Cell membrane</keyword>
<reference evidence="8" key="2">
    <citation type="submission" date="2023-04" db="EMBL/GenBank/DDBJ databases">
        <authorList>
            <person name="Beletskiy A.V."/>
            <person name="Mardanov A.V."/>
            <person name="Ravin N.V."/>
        </authorList>
    </citation>
    <scope>NUCLEOTIDE SEQUENCE</scope>
    <source>
        <strain evidence="8">GKL-01</strain>
    </source>
</reference>
<evidence type="ECO:0000256" key="4">
    <source>
        <dbReference type="ARBA" id="ARBA00022989"/>
    </source>
</evidence>
<dbReference type="InterPro" id="IPR037185">
    <property type="entry name" value="EmrE-like"/>
</dbReference>
<dbReference type="InterPro" id="IPR000620">
    <property type="entry name" value="EamA_dom"/>
</dbReference>